<comment type="caution">
    <text evidence="3">The sequence shown here is derived from an EMBL/GenBank/DDBJ whole genome shotgun (WGS) entry which is preliminary data.</text>
</comment>
<feature type="compositionally biased region" description="Polar residues" evidence="1">
    <location>
        <begin position="277"/>
        <end position="288"/>
    </location>
</feature>
<dbReference type="InterPro" id="IPR057537">
    <property type="entry name" value="C2_C2CD3_N"/>
</dbReference>
<feature type="region of interest" description="Disordered" evidence="1">
    <location>
        <begin position="98"/>
        <end position="118"/>
    </location>
</feature>
<organism evidence="3 4">
    <name type="scientific">Meganyctiphanes norvegica</name>
    <name type="common">Northern krill</name>
    <name type="synonym">Thysanopoda norvegica</name>
    <dbReference type="NCBI Taxonomy" id="48144"/>
    <lineage>
        <taxon>Eukaryota</taxon>
        <taxon>Metazoa</taxon>
        <taxon>Ecdysozoa</taxon>
        <taxon>Arthropoda</taxon>
        <taxon>Crustacea</taxon>
        <taxon>Multicrustacea</taxon>
        <taxon>Malacostraca</taxon>
        <taxon>Eumalacostraca</taxon>
        <taxon>Eucarida</taxon>
        <taxon>Euphausiacea</taxon>
        <taxon>Euphausiidae</taxon>
        <taxon>Meganyctiphanes</taxon>
    </lineage>
</organism>
<dbReference type="AlphaFoldDB" id="A0AAV2S5X6"/>
<feature type="region of interest" description="Disordered" evidence="1">
    <location>
        <begin position="441"/>
        <end position="516"/>
    </location>
</feature>
<evidence type="ECO:0000256" key="1">
    <source>
        <dbReference type="SAM" id="MobiDB-lite"/>
    </source>
</evidence>
<evidence type="ECO:0000313" key="3">
    <source>
        <dbReference type="EMBL" id="CAL4156836.1"/>
    </source>
</evidence>
<feature type="region of interest" description="Disordered" evidence="1">
    <location>
        <begin position="529"/>
        <end position="552"/>
    </location>
</feature>
<dbReference type="Pfam" id="PF25339">
    <property type="entry name" value="C2_C2CD3_N"/>
    <property type="match status" value="1"/>
</dbReference>
<feature type="region of interest" description="Disordered" evidence="1">
    <location>
        <begin position="230"/>
        <end position="289"/>
    </location>
</feature>
<feature type="non-terminal residue" evidence="3">
    <location>
        <position position="552"/>
    </location>
</feature>
<sequence>MEGRSLPPLVEGEQQGRLDVILARPSLFPPLHLDQTLAFTFRWWGDTQPCVIRLPPDKTEARYSFTVTCGAVSFRQYLHDAHSLRFAIEVLGGETVTEASKRSEQQKDSPKRGTPREVLMRRQARLKKGWQNGDVLGSFVVMDLRLNARAEFLHEAKIVDEFGDIVGSIVMTLFFHEGTIEDFKILKVIKEEQEAKELEKEEENKRRLLSLPRSKSSNLIGKQSAEVSLRNRAGSIKDSPRDSPRRKFSTKAFAKPSLKKDIQDKENQSPLREKLNTPENVSTSSKSNVMRDDKVIRSRPASWSLCSLLDGVDPYELVESGALRAEDLPALLQVLEGKSPNVDMKNLDLETQKLLSRIDLSMSFSGISLDSSGNGIFGDGEADVGNKANRKKPVYSVMKGRSVDGTDTSGLSLTSGIWPLEEKQKQSRNIIDNIHKHKQNEEILSEKRGSFVGKGTYDSPRRSPRPSRGSSHPPNVKPSGSTRRDAKGTVLDDDNGMKDLYSKDSHLKDSVTEDESSVLVVDIETLSLVPPLLQRKPGSQDEKNASTRHTHK</sequence>
<evidence type="ECO:0000313" key="4">
    <source>
        <dbReference type="Proteomes" id="UP001497623"/>
    </source>
</evidence>
<feature type="compositionally biased region" description="Basic and acidic residues" evidence="1">
    <location>
        <begin position="99"/>
        <end position="118"/>
    </location>
</feature>
<feature type="domain" description="C2CD3 N-terminal C2" evidence="2">
    <location>
        <begin position="4"/>
        <end position="88"/>
    </location>
</feature>
<gene>
    <name evidence="3" type="ORF">MNOR_LOCUS31774</name>
</gene>
<reference evidence="3 4" key="1">
    <citation type="submission" date="2024-05" db="EMBL/GenBank/DDBJ databases">
        <authorList>
            <person name="Wallberg A."/>
        </authorList>
    </citation>
    <scope>NUCLEOTIDE SEQUENCE [LARGE SCALE GENOMIC DNA]</scope>
</reference>
<protein>
    <recommendedName>
        <fullName evidence="2">C2CD3 N-terminal C2 domain-containing protein</fullName>
    </recommendedName>
</protein>
<dbReference type="Proteomes" id="UP001497623">
    <property type="component" value="Unassembled WGS sequence"/>
</dbReference>
<feature type="compositionally biased region" description="Basic and acidic residues" evidence="1">
    <location>
        <begin position="258"/>
        <end position="276"/>
    </location>
</feature>
<accession>A0AAV2S5X6</accession>
<keyword evidence="4" id="KW-1185">Reference proteome</keyword>
<proteinExistence type="predicted"/>
<feature type="compositionally biased region" description="Basic and acidic residues" evidence="1">
    <location>
        <begin position="495"/>
        <end position="511"/>
    </location>
</feature>
<dbReference type="EMBL" id="CAXKWB010041709">
    <property type="protein sequence ID" value="CAL4156836.1"/>
    <property type="molecule type" value="Genomic_DNA"/>
</dbReference>
<evidence type="ECO:0000259" key="2">
    <source>
        <dbReference type="Pfam" id="PF25339"/>
    </source>
</evidence>
<name>A0AAV2S5X6_MEGNR</name>